<evidence type="ECO:0000313" key="2">
    <source>
        <dbReference type="Proteomes" id="UP000320776"/>
    </source>
</evidence>
<dbReference type="RefSeq" id="WP_144350944.1">
    <property type="nucleotide sequence ID" value="NZ_CP036259.1"/>
</dbReference>
<accession>A0A517DVV1</accession>
<organism evidence="1 2">
    <name type="scientific">Sporomusa termitida</name>
    <dbReference type="NCBI Taxonomy" id="2377"/>
    <lineage>
        <taxon>Bacteria</taxon>
        <taxon>Bacillati</taxon>
        <taxon>Bacillota</taxon>
        <taxon>Negativicutes</taxon>
        <taxon>Selenomonadales</taxon>
        <taxon>Sporomusaceae</taxon>
        <taxon>Sporomusa</taxon>
    </lineage>
</organism>
<gene>
    <name evidence="1" type="ORF">SPTER_28400</name>
</gene>
<dbReference type="KEGG" id="sted:SPTER_28400"/>
<dbReference type="Proteomes" id="UP000320776">
    <property type="component" value="Chromosome"/>
</dbReference>
<evidence type="ECO:0000313" key="1">
    <source>
        <dbReference type="EMBL" id="QDR81457.1"/>
    </source>
</evidence>
<keyword evidence="2" id="KW-1185">Reference proteome</keyword>
<dbReference type="AlphaFoldDB" id="A0A517DVV1"/>
<reference evidence="1 2" key="1">
    <citation type="submission" date="2019-02" db="EMBL/GenBank/DDBJ databases">
        <title>Closed genome of Sporomusa termitida DSM 4440.</title>
        <authorList>
            <person name="Poehlein A."/>
            <person name="Daniel R."/>
        </authorList>
    </citation>
    <scope>NUCLEOTIDE SEQUENCE [LARGE SCALE GENOMIC DNA]</scope>
    <source>
        <strain evidence="1 2">DSM 4440</strain>
    </source>
</reference>
<protein>
    <submittedName>
        <fullName evidence="1">Uncharacterized protein</fullName>
    </submittedName>
</protein>
<dbReference type="OrthoDB" id="9912730at2"/>
<proteinExistence type="predicted"/>
<dbReference type="EMBL" id="CP036259">
    <property type="protein sequence ID" value="QDR81457.1"/>
    <property type="molecule type" value="Genomic_DNA"/>
</dbReference>
<name>A0A517DVV1_9FIRM</name>
<sequence>MNEAIKQEEKRGLAALEAMGREELILAVKESMRKCEEISSGARLLMTHLKVLCHKNGGNITYTKDEYDATAKADPDLGETYSMEDGKEVCTVRIRVKA</sequence>